<dbReference type="PROSITE" id="PS50600">
    <property type="entry name" value="ULP_PROTEASE"/>
    <property type="match status" value="1"/>
</dbReference>
<organism evidence="8 9">
    <name type="scientific">Danionella cerebrum</name>
    <dbReference type="NCBI Taxonomy" id="2873325"/>
    <lineage>
        <taxon>Eukaryota</taxon>
        <taxon>Metazoa</taxon>
        <taxon>Chordata</taxon>
        <taxon>Craniata</taxon>
        <taxon>Vertebrata</taxon>
        <taxon>Euteleostomi</taxon>
        <taxon>Actinopterygii</taxon>
        <taxon>Neopterygii</taxon>
        <taxon>Teleostei</taxon>
        <taxon>Ostariophysi</taxon>
        <taxon>Cypriniformes</taxon>
        <taxon>Danionidae</taxon>
        <taxon>Danioninae</taxon>
        <taxon>Danionella</taxon>
    </lineage>
</organism>
<evidence type="ECO:0000259" key="7">
    <source>
        <dbReference type="PROSITE" id="PS50600"/>
    </source>
</evidence>
<dbReference type="EMBL" id="SRMA01026166">
    <property type="protein sequence ID" value="TRY86982.1"/>
    <property type="molecule type" value="Genomic_DNA"/>
</dbReference>
<accession>A0A553QAM0</accession>
<evidence type="ECO:0000256" key="5">
    <source>
        <dbReference type="ARBA" id="ARBA00022801"/>
    </source>
</evidence>
<dbReference type="PANTHER" id="PTHR46896:SF3">
    <property type="entry name" value="FI06413P-RELATED"/>
    <property type="match status" value="1"/>
</dbReference>
<evidence type="ECO:0000256" key="6">
    <source>
        <dbReference type="SAM" id="MobiDB-lite"/>
    </source>
</evidence>
<dbReference type="GO" id="GO:0005737">
    <property type="term" value="C:cytoplasm"/>
    <property type="evidence" value="ECO:0007669"/>
    <property type="project" value="TreeGrafter"/>
</dbReference>
<feature type="domain" description="Ubiquitin-like protease family profile" evidence="7">
    <location>
        <begin position="186"/>
        <end position="421"/>
    </location>
</feature>
<dbReference type="Pfam" id="PF02902">
    <property type="entry name" value="Peptidase_C48"/>
    <property type="match status" value="1"/>
</dbReference>
<dbReference type="Gene3D" id="3.40.395.10">
    <property type="entry name" value="Adenoviral Proteinase, Chain A"/>
    <property type="match status" value="1"/>
</dbReference>
<evidence type="ECO:0000256" key="3">
    <source>
        <dbReference type="ARBA" id="ARBA00022670"/>
    </source>
</evidence>
<feature type="region of interest" description="Disordered" evidence="6">
    <location>
        <begin position="146"/>
        <end position="165"/>
    </location>
</feature>
<feature type="compositionally biased region" description="Polar residues" evidence="6">
    <location>
        <begin position="146"/>
        <end position="160"/>
    </location>
</feature>
<dbReference type="InterPro" id="IPR038765">
    <property type="entry name" value="Papain-like_cys_pep_sf"/>
</dbReference>
<evidence type="ECO:0000313" key="9">
    <source>
        <dbReference type="Proteomes" id="UP000316079"/>
    </source>
</evidence>
<dbReference type="GO" id="GO:0005634">
    <property type="term" value="C:nucleus"/>
    <property type="evidence" value="ECO:0007669"/>
    <property type="project" value="TreeGrafter"/>
</dbReference>
<keyword evidence="3" id="KW-0645">Protease</keyword>
<dbReference type="GO" id="GO:0070139">
    <property type="term" value="F:SUMO-specific endopeptidase activity"/>
    <property type="evidence" value="ECO:0007669"/>
    <property type="project" value="TreeGrafter"/>
</dbReference>
<proteinExistence type="inferred from homology"/>
<dbReference type="SUPFAM" id="SSF54001">
    <property type="entry name" value="Cysteine proteinases"/>
    <property type="match status" value="1"/>
</dbReference>
<dbReference type="Proteomes" id="UP000316079">
    <property type="component" value="Unassembled WGS sequence"/>
</dbReference>
<dbReference type="InterPro" id="IPR003653">
    <property type="entry name" value="Peptidase_C48_C"/>
</dbReference>
<name>A0A553QAM0_9TELE</name>
<sequence>MDTGHQFTTDYIEIGYDAKLCLPTPGFVQGRIQASDIVSCELCVAQELPALFLQTTPEAFLGLLAKGDGVKEQYRRANQLENCVVFLFVAMLTHPEQIELEEILMEIGNQKNNSCFVVKLKFDEANTRLNAHSFSQERDLVCSRSFSNSPQYETPTLSVSDSDEATPKDDFKTLIVYPPPPAKGGLTITEEDFNCLKENQFLNDVIVDFYLRYLVCEQQKTDSGSKFHVFSSFFFKHLTQENNKPLSGMSSLSAHWYLAVICFPGEVSQPSGSDHLNGRMHSEEQYLTIPSPPNPMSLFFSPEPSKQLSRWSQSVDDLNKSFYLFSDDESEEAVEVGVDRFIHSKDSDFSKRPCIIIMDSLSYGGRSSVVKILQEYLEEEWKVRMGSELSFKRMKGWSASVPQQCNYSDCGIYLLQYVESFIKDPPKTFHEEMDLKDWFSQKMMTKKRRQVKKLILRLHLQQQV</sequence>
<comment type="caution">
    <text evidence="8">The sequence shown here is derived from an EMBL/GenBank/DDBJ whole genome shotgun (WGS) entry which is preliminary data.</text>
</comment>
<evidence type="ECO:0000256" key="2">
    <source>
        <dbReference type="ARBA" id="ARBA00022553"/>
    </source>
</evidence>
<dbReference type="AlphaFoldDB" id="A0A553QAM0"/>
<evidence type="ECO:0000256" key="4">
    <source>
        <dbReference type="ARBA" id="ARBA00022786"/>
    </source>
</evidence>
<comment type="similarity">
    <text evidence="1">Belongs to the peptidase C48 family.</text>
</comment>
<evidence type="ECO:0000313" key="8">
    <source>
        <dbReference type="EMBL" id="TRY86982.1"/>
    </source>
</evidence>
<dbReference type="STRING" id="623744.A0A553QAM0"/>
<dbReference type="InterPro" id="IPR051947">
    <property type="entry name" value="Sentrin-specific_protease"/>
</dbReference>
<keyword evidence="4" id="KW-0833">Ubl conjugation pathway</keyword>
<dbReference type="GO" id="GO:0006508">
    <property type="term" value="P:proteolysis"/>
    <property type="evidence" value="ECO:0007669"/>
    <property type="project" value="UniProtKB-KW"/>
</dbReference>
<keyword evidence="5" id="KW-0378">Hydrolase</keyword>
<dbReference type="GO" id="GO:0016926">
    <property type="term" value="P:protein desumoylation"/>
    <property type="evidence" value="ECO:0007669"/>
    <property type="project" value="TreeGrafter"/>
</dbReference>
<dbReference type="PANTHER" id="PTHR46896">
    <property type="entry name" value="SENTRIN-SPECIFIC PROTEASE"/>
    <property type="match status" value="1"/>
</dbReference>
<reference evidence="8 9" key="1">
    <citation type="journal article" date="2019" name="Sci. Data">
        <title>Hybrid genome assembly and annotation of Danionella translucida.</title>
        <authorList>
            <person name="Kadobianskyi M."/>
            <person name="Schulze L."/>
            <person name="Schuelke M."/>
            <person name="Judkewitz B."/>
        </authorList>
    </citation>
    <scope>NUCLEOTIDE SEQUENCE [LARGE SCALE GENOMIC DNA]</scope>
    <source>
        <strain evidence="8 9">Bolton</strain>
    </source>
</reference>
<gene>
    <name evidence="8" type="ORF">DNTS_032765</name>
</gene>
<keyword evidence="2" id="KW-0597">Phosphoprotein</keyword>
<evidence type="ECO:0000256" key="1">
    <source>
        <dbReference type="ARBA" id="ARBA00005234"/>
    </source>
</evidence>
<dbReference type="OrthoDB" id="442460at2759"/>
<keyword evidence="9" id="KW-1185">Reference proteome</keyword>
<protein>
    <recommendedName>
        <fullName evidence="7">Ubiquitin-like protease family profile domain-containing protein</fullName>
    </recommendedName>
</protein>